<dbReference type="HOGENOM" id="CLU_010123_0_0_9"/>
<dbReference type="GO" id="GO:0004386">
    <property type="term" value="F:helicase activity"/>
    <property type="evidence" value="ECO:0007669"/>
    <property type="project" value="UniProtKB-KW"/>
</dbReference>
<evidence type="ECO:0000256" key="8">
    <source>
        <dbReference type="ARBA" id="ARBA00022840"/>
    </source>
</evidence>
<dbReference type="CDD" id="cd17930">
    <property type="entry name" value="DEXHc_cas3"/>
    <property type="match status" value="1"/>
</dbReference>
<sequence>MEYIAHIRESDRENQLLETHLLGVKNLAESFGAKLGIGHITGLAGILHDMGKFTKAFLDYLIEAVNHPEAPPKRGSVDHSTAGGRLLYDLYHKGRIEREKGILAEIVGNAIISHHSYLHDYLDPNLEFPYLRRVRDKGDITDYDESVRLFFEKVMSEEEFQRYVDRAVKELKEYLSVPSSFSTEAKCMFLTKFVFSALIDADRTDTRRFEDKVEDREEASSPAKELFQSYYNKLMAEIQSLANRSGSNSLINQLRSEMSEQCDRFADKPSGIYTLSIPTGGGKTLASLRYALKHAITFGKKHIIYILPYTTIIEQNAAEVRRILQDDAHILEHHSNVIEETDQDDEVDDGLMNIRQKLKLAKDNWDSPVIFTTMVQFLNVFYAKGSRNIRRLHNLSESVIIFDEVQKVPVSCVSLFNEALNFLKDFCRSSMVLCTATQPALDFVEHRLHINPDAEIIQDLNLVIESFKRVEIKDEAANEIYTNEKLTDFILSKLDEKRNVLIILNTKSVVKDLYRKLLATLQDIPVYHLSTSMCAAHRKHILGKIRDHLKHHEKIICISTPLIEAGVDVSFECVIRSLAGLDSIAQAAGRCNRHGEDPLQQVYVIDHAEENLKHLKEIKKGKEITKQMLVDLQRESTSHGGHLLSVQAMTYYFQRFYSDVKPLLNFHVSKLDVSMTRLLFAGLQENKFFQEYYGNHRNRPPLFLLNSYRTAAEHFQVIEDLTKPVIVPYGEGKEIIAELNGAERIDDFGRLMRQAQQFTINLFSYELEKLDNNSGLESCLDGQIRVLKDGAYSEEYGLDLENESWTGVDIF</sequence>
<organism evidence="13 14">
    <name type="scientific">Paenibacillus macerans</name>
    <name type="common">Bacillus macerans</name>
    <dbReference type="NCBI Taxonomy" id="44252"/>
    <lineage>
        <taxon>Bacteria</taxon>
        <taxon>Bacillati</taxon>
        <taxon>Bacillota</taxon>
        <taxon>Bacilli</taxon>
        <taxon>Bacillales</taxon>
        <taxon>Paenibacillaceae</taxon>
        <taxon>Paenibacillus</taxon>
    </lineage>
</organism>
<keyword evidence="4" id="KW-0479">Metal-binding</keyword>
<dbReference type="GO" id="GO:0016787">
    <property type="term" value="F:hydrolase activity"/>
    <property type="evidence" value="ECO:0007669"/>
    <property type="project" value="UniProtKB-KW"/>
</dbReference>
<dbReference type="Pfam" id="PF01966">
    <property type="entry name" value="HD"/>
    <property type="match status" value="1"/>
</dbReference>
<dbReference type="InterPro" id="IPR054712">
    <property type="entry name" value="Cas3-like_dom"/>
</dbReference>
<dbReference type="NCBIfam" id="TIGR01596">
    <property type="entry name" value="cas3_HD"/>
    <property type="match status" value="1"/>
</dbReference>
<dbReference type="SMART" id="SM00487">
    <property type="entry name" value="DEXDc"/>
    <property type="match status" value="1"/>
</dbReference>
<dbReference type="InterPro" id="IPR006483">
    <property type="entry name" value="CRISPR-assoc_Cas3_HD"/>
</dbReference>
<dbReference type="Gene3D" id="3.40.50.300">
    <property type="entry name" value="P-loop containing nucleotide triphosphate hydrolases"/>
    <property type="match status" value="2"/>
</dbReference>
<dbReference type="STRING" id="44252.DJ90_5994"/>
<dbReference type="Gene3D" id="1.10.3210.30">
    <property type="match status" value="1"/>
</dbReference>
<dbReference type="PATRIC" id="fig|44252.3.peg.5952"/>
<dbReference type="GO" id="GO:0046872">
    <property type="term" value="F:metal ion binding"/>
    <property type="evidence" value="ECO:0007669"/>
    <property type="project" value="UniProtKB-KW"/>
</dbReference>
<evidence type="ECO:0000256" key="1">
    <source>
        <dbReference type="ARBA" id="ARBA00006847"/>
    </source>
</evidence>
<comment type="similarity">
    <text evidence="2">In the central section; belongs to the CRISPR-associated helicase Cas3 family.</text>
</comment>
<evidence type="ECO:0000256" key="7">
    <source>
        <dbReference type="ARBA" id="ARBA00022806"/>
    </source>
</evidence>
<feature type="domain" description="Helicase ATP-binding" evidence="11">
    <location>
        <begin position="264"/>
        <end position="456"/>
    </location>
</feature>
<keyword evidence="14" id="KW-1185">Reference proteome</keyword>
<dbReference type="InterPro" id="IPR006674">
    <property type="entry name" value="HD_domain"/>
</dbReference>
<keyword evidence="6" id="KW-0378">Hydrolase</keyword>
<dbReference type="SUPFAM" id="SSF109604">
    <property type="entry name" value="HD-domain/PDEase-like"/>
    <property type="match status" value="1"/>
</dbReference>
<dbReference type="Proteomes" id="UP000029278">
    <property type="component" value="Unassembled WGS sequence"/>
</dbReference>
<dbReference type="Pfam" id="PF22590">
    <property type="entry name" value="Cas3-like_C_2"/>
    <property type="match status" value="1"/>
</dbReference>
<evidence type="ECO:0000256" key="9">
    <source>
        <dbReference type="ARBA" id="ARBA00023118"/>
    </source>
</evidence>
<dbReference type="CDD" id="cd09641">
    <property type="entry name" value="Cas3''_I"/>
    <property type="match status" value="1"/>
</dbReference>
<dbReference type="GO" id="GO:0003676">
    <property type="term" value="F:nucleic acid binding"/>
    <property type="evidence" value="ECO:0007669"/>
    <property type="project" value="InterPro"/>
</dbReference>
<reference evidence="13 14" key="1">
    <citation type="submission" date="2014-04" db="EMBL/GenBank/DDBJ databases">
        <authorList>
            <person name="Bishop-Lilly K.A."/>
            <person name="Broomall S.M."/>
            <person name="Chain P.S."/>
            <person name="Chertkov O."/>
            <person name="Coyne S.R."/>
            <person name="Daligault H.E."/>
            <person name="Davenport K.W."/>
            <person name="Erkkila T."/>
            <person name="Frey K.G."/>
            <person name="Gibbons H.S."/>
            <person name="Gu W."/>
            <person name="Jaissle J."/>
            <person name="Johnson S.L."/>
            <person name="Koroleva G.I."/>
            <person name="Ladner J.T."/>
            <person name="Lo C.-C."/>
            <person name="Minogue T.D."/>
            <person name="Munk C."/>
            <person name="Palacios G.F."/>
            <person name="Redden C.L."/>
            <person name="Rosenzweig C.N."/>
            <person name="Scholz M.B."/>
            <person name="Teshima H."/>
            <person name="Xu Y."/>
        </authorList>
    </citation>
    <scope>NUCLEOTIDE SEQUENCE [LARGE SCALE GENOMIC DNA]</scope>
    <source>
        <strain evidence="13 14">8244</strain>
    </source>
</reference>
<dbReference type="RefSeq" id="WP_036626956.1">
    <property type="nucleotide sequence ID" value="NZ_BGML01000027.1"/>
</dbReference>
<dbReference type="InterPro" id="IPR038257">
    <property type="entry name" value="CRISPR-assoc_Cas3_HD_sf"/>
</dbReference>
<keyword evidence="13" id="KW-0255">Endonuclease</keyword>
<evidence type="ECO:0000259" key="12">
    <source>
        <dbReference type="PROSITE" id="PS51643"/>
    </source>
</evidence>
<dbReference type="InterPro" id="IPR027417">
    <property type="entry name" value="P-loop_NTPase"/>
</dbReference>
<dbReference type="InterPro" id="IPR014001">
    <property type="entry name" value="Helicase_ATP-bd"/>
</dbReference>
<dbReference type="NCBIfam" id="TIGR01587">
    <property type="entry name" value="cas3_core"/>
    <property type="match status" value="1"/>
</dbReference>
<feature type="domain" description="HD Cas3-type" evidence="12">
    <location>
        <begin position="10"/>
        <end position="204"/>
    </location>
</feature>
<dbReference type="OrthoDB" id="9810236at2"/>
<evidence type="ECO:0000256" key="6">
    <source>
        <dbReference type="ARBA" id="ARBA00022801"/>
    </source>
</evidence>
<keyword evidence="5" id="KW-0547">Nucleotide-binding</keyword>
<gene>
    <name evidence="13" type="ORF">DJ90_5994</name>
</gene>
<dbReference type="InterPro" id="IPR011545">
    <property type="entry name" value="DEAD/DEAH_box_helicase_dom"/>
</dbReference>
<proteinExistence type="inferred from homology"/>
<comment type="similarity">
    <text evidence="1">In the N-terminal section; belongs to the CRISPR-associated nuclease Cas3-HD family.</text>
</comment>
<evidence type="ECO:0000256" key="2">
    <source>
        <dbReference type="ARBA" id="ARBA00009046"/>
    </source>
</evidence>
<dbReference type="AlphaFoldDB" id="A0A090Y6G7"/>
<comment type="caution">
    <text evidence="13">The sequence shown here is derived from an EMBL/GenBank/DDBJ whole genome shotgun (WGS) entry which is preliminary data.</text>
</comment>
<dbReference type="InterPro" id="IPR001650">
    <property type="entry name" value="Helicase_C-like"/>
</dbReference>
<dbReference type="EMBL" id="JMQA01000051">
    <property type="protein sequence ID" value="KFM93791.1"/>
    <property type="molecule type" value="Genomic_DNA"/>
</dbReference>
<dbReference type="GO" id="GO:0005524">
    <property type="term" value="F:ATP binding"/>
    <property type="evidence" value="ECO:0007669"/>
    <property type="project" value="UniProtKB-KW"/>
</dbReference>
<dbReference type="SMART" id="SM00490">
    <property type="entry name" value="HELICc"/>
    <property type="match status" value="1"/>
</dbReference>
<keyword evidence="8" id="KW-0067">ATP-binding</keyword>
<evidence type="ECO:0000313" key="13">
    <source>
        <dbReference type="EMBL" id="KFM93791.1"/>
    </source>
</evidence>
<dbReference type="GO" id="GO:0004519">
    <property type="term" value="F:endonuclease activity"/>
    <property type="evidence" value="ECO:0007669"/>
    <property type="project" value="UniProtKB-KW"/>
</dbReference>
<feature type="coiled-coil region" evidence="10">
    <location>
        <begin position="605"/>
        <end position="635"/>
    </location>
</feature>
<accession>A0A090Y6G7</accession>
<evidence type="ECO:0000256" key="5">
    <source>
        <dbReference type="ARBA" id="ARBA00022741"/>
    </source>
</evidence>
<dbReference type="Pfam" id="PF00270">
    <property type="entry name" value="DEAD"/>
    <property type="match status" value="1"/>
</dbReference>
<evidence type="ECO:0000313" key="14">
    <source>
        <dbReference type="Proteomes" id="UP000029278"/>
    </source>
</evidence>
<keyword evidence="7" id="KW-0347">Helicase</keyword>
<dbReference type="GO" id="GO:0051607">
    <property type="term" value="P:defense response to virus"/>
    <property type="evidence" value="ECO:0007669"/>
    <property type="project" value="UniProtKB-KW"/>
</dbReference>
<dbReference type="SUPFAM" id="SSF52540">
    <property type="entry name" value="P-loop containing nucleoside triphosphate hydrolases"/>
    <property type="match status" value="1"/>
</dbReference>
<evidence type="ECO:0000259" key="11">
    <source>
        <dbReference type="PROSITE" id="PS51192"/>
    </source>
</evidence>
<evidence type="ECO:0000256" key="4">
    <source>
        <dbReference type="ARBA" id="ARBA00022723"/>
    </source>
</evidence>
<protein>
    <submittedName>
        <fullName evidence="13">CRISPR-associated endonuclease Cas3-HD</fullName>
    </submittedName>
</protein>
<keyword evidence="10" id="KW-0175">Coiled coil</keyword>
<keyword evidence="9" id="KW-0051">Antiviral defense</keyword>
<keyword evidence="3" id="KW-0540">Nuclease</keyword>
<evidence type="ECO:0000256" key="3">
    <source>
        <dbReference type="ARBA" id="ARBA00022722"/>
    </source>
</evidence>
<dbReference type="GeneID" id="77010123"/>
<evidence type="ECO:0000256" key="10">
    <source>
        <dbReference type="SAM" id="Coils"/>
    </source>
</evidence>
<dbReference type="PROSITE" id="PS51643">
    <property type="entry name" value="HD_CAS3"/>
    <property type="match status" value="1"/>
</dbReference>
<dbReference type="PROSITE" id="PS51192">
    <property type="entry name" value="HELICASE_ATP_BIND_1"/>
    <property type="match status" value="1"/>
</dbReference>
<name>A0A090Y6G7_PAEMA</name>
<dbReference type="InterPro" id="IPR006474">
    <property type="entry name" value="Helicase_Cas3_CRISPR-ass_core"/>
</dbReference>